<dbReference type="SUPFAM" id="SSF52047">
    <property type="entry name" value="RNI-like"/>
    <property type="match status" value="1"/>
</dbReference>
<feature type="non-terminal residue" evidence="2">
    <location>
        <position position="473"/>
    </location>
</feature>
<dbReference type="InterPro" id="IPR032675">
    <property type="entry name" value="LRR_dom_sf"/>
</dbReference>
<evidence type="ECO:0000259" key="1">
    <source>
        <dbReference type="PROSITE" id="PS50181"/>
    </source>
</evidence>
<name>A0A9Q0N643_9DIPT</name>
<dbReference type="Proteomes" id="UP001151699">
    <property type="component" value="Chromosome B"/>
</dbReference>
<dbReference type="PROSITE" id="PS50181">
    <property type="entry name" value="FBOX"/>
    <property type="match status" value="1"/>
</dbReference>
<gene>
    <name evidence="2" type="ORF">Bhyg_09250</name>
</gene>
<evidence type="ECO:0000313" key="2">
    <source>
        <dbReference type="EMBL" id="KAJ6644283.1"/>
    </source>
</evidence>
<dbReference type="InterPro" id="IPR001810">
    <property type="entry name" value="F-box_dom"/>
</dbReference>
<dbReference type="Gene3D" id="3.80.10.10">
    <property type="entry name" value="Ribonuclease Inhibitor"/>
    <property type="match status" value="1"/>
</dbReference>
<dbReference type="OrthoDB" id="10257471at2759"/>
<dbReference type="AlphaFoldDB" id="A0A9Q0N643"/>
<dbReference type="InterPro" id="IPR036047">
    <property type="entry name" value="F-box-like_dom_sf"/>
</dbReference>
<evidence type="ECO:0000313" key="3">
    <source>
        <dbReference type="Proteomes" id="UP001151699"/>
    </source>
</evidence>
<proteinExistence type="predicted"/>
<accession>A0A9Q0N643</accession>
<sequence>MSEERSINDLPPEVLTKIFRYLDQESLGKATLTCRHWKEVIEDACRWKILIYISNWTDLPEIVPTVNHKYSESEMHRFFYTTNRKFSEITHADNFIEIIKCMPNVRHVKLFDVGFPTSHVAFSSTVDQKSLPEFAKLKILEAKNCSLDSIRCFKRSPNLSEFVLRDRWNETIKHTVALEFLQSQNQLKSLVLFDIGNTSALLQPGVITNDSVKCQLSQLYFINFSYDVSQQSCSNLLGFLEMQAKSVEILRLRFGTPNSVYEFVFSKFENLKSLQLPIAEIGKEKELLKRLKVNKNINKLFPLGSAKLESQCMKEFIRCVPNVIDLTLDGYYKKEMLEIIANNLTKLTRVMLIGTRINHEYSGIRFHNLKTLRILNFDRRFDWEKFTKLNPITKLVNVGFSAKWKGGSSTKLCEALNRNMRLTNFRNSEKYARGCIPNAIGSSFESAVKQQLMSRLPKWFRIRRESDDNYYSL</sequence>
<reference evidence="2" key="1">
    <citation type="submission" date="2022-07" db="EMBL/GenBank/DDBJ databases">
        <authorList>
            <person name="Trinca V."/>
            <person name="Uliana J.V.C."/>
            <person name="Torres T.T."/>
            <person name="Ward R.J."/>
            <person name="Monesi N."/>
        </authorList>
    </citation>
    <scope>NUCLEOTIDE SEQUENCE</scope>
    <source>
        <strain evidence="2">HSMRA1968</strain>
        <tissue evidence="2">Whole embryos</tissue>
    </source>
</reference>
<dbReference type="SUPFAM" id="SSF81383">
    <property type="entry name" value="F-box domain"/>
    <property type="match status" value="1"/>
</dbReference>
<comment type="caution">
    <text evidence="2">The sequence shown here is derived from an EMBL/GenBank/DDBJ whole genome shotgun (WGS) entry which is preliminary data.</text>
</comment>
<feature type="domain" description="F-box" evidence="1">
    <location>
        <begin position="4"/>
        <end position="50"/>
    </location>
</feature>
<organism evidence="2 3">
    <name type="scientific">Pseudolycoriella hygida</name>
    <dbReference type="NCBI Taxonomy" id="35572"/>
    <lineage>
        <taxon>Eukaryota</taxon>
        <taxon>Metazoa</taxon>
        <taxon>Ecdysozoa</taxon>
        <taxon>Arthropoda</taxon>
        <taxon>Hexapoda</taxon>
        <taxon>Insecta</taxon>
        <taxon>Pterygota</taxon>
        <taxon>Neoptera</taxon>
        <taxon>Endopterygota</taxon>
        <taxon>Diptera</taxon>
        <taxon>Nematocera</taxon>
        <taxon>Sciaroidea</taxon>
        <taxon>Sciaridae</taxon>
        <taxon>Pseudolycoriella</taxon>
    </lineage>
</organism>
<dbReference type="PANTHER" id="PTHR38926">
    <property type="entry name" value="F-BOX DOMAIN CONTAINING PROTEIN, EXPRESSED"/>
    <property type="match status" value="1"/>
</dbReference>
<dbReference type="SMART" id="SM00256">
    <property type="entry name" value="FBOX"/>
    <property type="match status" value="1"/>
</dbReference>
<keyword evidence="3" id="KW-1185">Reference proteome</keyword>
<protein>
    <recommendedName>
        <fullName evidence="1">F-box domain-containing protein</fullName>
    </recommendedName>
</protein>
<dbReference type="EMBL" id="WJQU01000002">
    <property type="protein sequence ID" value="KAJ6644283.1"/>
    <property type="molecule type" value="Genomic_DNA"/>
</dbReference>
<dbReference type="Gene3D" id="1.20.1280.50">
    <property type="match status" value="1"/>
</dbReference>
<dbReference type="PANTHER" id="PTHR38926:SF5">
    <property type="entry name" value="F-BOX AND LEUCINE-RICH REPEAT PROTEIN 6"/>
    <property type="match status" value="1"/>
</dbReference>
<dbReference type="Pfam" id="PF12937">
    <property type="entry name" value="F-box-like"/>
    <property type="match status" value="1"/>
</dbReference>